<protein>
    <submittedName>
        <fullName evidence="2">Glycerophosphodiester phosphodiesterase</fullName>
    </submittedName>
</protein>
<sequence>MPWQRELVKPLCPMKKTNLPFPFPINASGKPLHKEKVLEPGLRARVLVVLAMSAVPAFAYLDRTEPPLILAHRAGAFVVPENTIEGWAESRIRYQPDVWELDVHLTEDDSLVVIHDEEIDRTTNGTGLVREMAFVQIRSLDAGFWFTPDSGGTYPWRGKGLRIPTLGQVFDSFPRDFFNIEIKDSLTYAAARLVGIIREKRMQNQVVVVSEYTEVLECFREFDPSVATAATPDEIRKFVIWGKLGLGFLARTPMDAVQVPEYSGSIHVVTPGFVKRCHRKGIQVHVWTVNDAESIKRLLEMGADGVITDRPDVADRVAKTMGFREFPRNTP</sequence>
<dbReference type="CDD" id="cd08561">
    <property type="entry name" value="GDPD_cytoplasmic_ScUgpQ2_like"/>
    <property type="match status" value="1"/>
</dbReference>
<dbReference type="PANTHER" id="PTHR46211:SF14">
    <property type="entry name" value="GLYCEROPHOSPHODIESTER PHOSPHODIESTERASE"/>
    <property type="match status" value="1"/>
</dbReference>
<feature type="domain" description="GP-PDE" evidence="1">
    <location>
        <begin position="67"/>
        <end position="318"/>
    </location>
</feature>
<dbReference type="InterPro" id="IPR030395">
    <property type="entry name" value="GP_PDE_dom"/>
</dbReference>
<proteinExistence type="predicted"/>
<dbReference type="SUPFAM" id="SSF51695">
    <property type="entry name" value="PLC-like phosphodiesterases"/>
    <property type="match status" value="1"/>
</dbReference>
<evidence type="ECO:0000259" key="1">
    <source>
        <dbReference type="PROSITE" id="PS51704"/>
    </source>
</evidence>
<dbReference type="GO" id="GO:0006629">
    <property type="term" value="P:lipid metabolic process"/>
    <property type="evidence" value="ECO:0007669"/>
    <property type="project" value="InterPro"/>
</dbReference>
<evidence type="ECO:0000313" key="2">
    <source>
        <dbReference type="EMBL" id="TKJ41926.1"/>
    </source>
</evidence>
<dbReference type="Pfam" id="PF03009">
    <property type="entry name" value="GDPD"/>
    <property type="match status" value="1"/>
</dbReference>
<dbReference type="AlphaFoldDB" id="A0A532V3X5"/>
<name>A0A532V3X5_UNCT6</name>
<dbReference type="PROSITE" id="PS51704">
    <property type="entry name" value="GP_PDE"/>
    <property type="match status" value="1"/>
</dbReference>
<evidence type="ECO:0000313" key="3">
    <source>
        <dbReference type="Proteomes" id="UP000317778"/>
    </source>
</evidence>
<dbReference type="Proteomes" id="UP000317778">
    <property type="component" value="Unassembled WGS sequence"/>
</dbReference>
<accession>A0A532V3X5</accession>
<dbReference type="InterPro" id="IPR017946">
    <property type="entry name" value="PLC-like_Pdiesterase_TIM-brl"/>
</dbReference>
<dbReference type="PANTHER" id="PTHR46211">
    <property type="entry name" value="GLYCEROPHOSPHORYL DIESTER PHOSPHODIESTERASE"/>
    <property type="match status" value="1"/>
</dbReference>
<reference evidence="2 3" key="1">
    <citation type="submission" date="2017-06" db="EMBL/GenBank/DDBJ databases">
        <title>Novel microbial phyla capable of carbon fixation and sulfur reduction in deep-sea sediments.</title>
        <authorList>
            <person name="Huang J."/>
            <person name="Baker B."/>
            <person name="Wang Y."/>
        </authorList>
    </citation>
    <scope>NUCLEOTIDE SEQUENCE [LARGE SCALE GENOMIC DNA]</scope>
    <source>
        <strain evidence="2">B3_TA06</strain>
    </source>
</reference>
<organism evidence="2 3">
    <name type="scientific">candidate division TA06 bacterium B3_TA06</name>
    <dbReference type="NCBI Taxonomy" id="2012487"/>
    <lineage>
        <taxon>Bacteria</taxon>
        <taxon>Bacteria division TA06</taxon>
    </lineage>
</organism>
<dbReference type="EMBL" id="NJBO01000012">
    <property type="protein sequence ID" value="TKJ41926.1"/>
    <property type="molecule type" value="Genomic_DNA"/>
</dbReference>
<dbReference type="Gene3D" id="3.20.20.190">
    <property type="entry name" value="Phosphatidylinositol (PI) phosphodiesterase"/>
    <property type="match status" value="1"/>
</dbReference>
<dbReference type="GO" id="GO:0008081">
    <property type="term" value="F:phosphoric diester hydrolase activity"/>
    <property type="evidence" value="ECO:0007669"/>
    <property type="project" value="InterPro"/>
</dbReference>
<comment type="caution">
    <text evidence="2">The sequence shown here is derived from an EMBL/GenBank/DDBJ whole genome shotgun (WGS) entry which is preliminary data.</text>
</comment>
<gene>
    <name evidence="2" type="ORF">CEE36_07675</name>
</gene>